<evidence type="ECO:0000313" key="1">
    <source>
        <dbReference type="EMBL" id="QRD04739.1"/>
    </source>
</evidence>
<keyword evidence="2" id="KW-1185">Reference proteome</keyword>
<dbReference type="AlphaFoldDB" id="A0A7U2FGA5"/>
<accession>A0A7U2FGA5</accession>
<gene>
    <name evidence="1" type="ORF">JI435_106750</name>
</gene>
<reference evidence="2" key="1">
    <citation type="journal article" date="2021" name="BMC Genomics">
        <title>Chromosome-level genome assembly and manually-curated proteome of model necrotroph Parastagonospora nodorum Sn15 reveals a genome-wide trove of candidate effector homologs, and redundancy of virulence-related functions within an accessory chromosome.</title>
        <authorList>
            <person name="Bertazzoni S."/>
            <person name="Jones D.A.B."/>
            <person name="Phan H.T."/>
            <person name="Tan K.-C."/>
            <person name="Hane J.K."/>
        </authorList>
    </citation>
    <scope>NUCLEOTIDE SEQUENCE [LARGE SCALE GENOMIC DNA]</scope>
    <source>
        <strain evidence="2">SN15 / ATCC MYA-4574 / FGSC 10173)</strain>
    </source>
</reference>
<dbReference type="EMBL" id="CP069039">
    <property type="protein sequence ID" value="QRD04739.1"/>
    <property type="molecule type" value="Genomic_DNA"/>
</dbReference>
<organism evidence="1 2">
    <name type="scientific">Phaeosphaeria nodorum (strain SN15 / ATCC MYA-4574 / FGSC 10173)</name>
    <name type="common">Glume blotch fungus</name>
    <name type="synonym">Parastagonospora nodorum</name>
    <dbReference type="NCBI Taxonomy" id="321614"/>
    <lineage>
        <taxon>Eukaryota</taxon>
        <taxon>Fungi</taxon>
        <taxon>Dikarya</taxon>
        <taxon>Ascomycota</taxon>
        <taxon>Pezizomycotina</taxon>
        <taxon>Dothideomycetes</taxon>
        <taxon>Pleosporomycetidae</taxon>
        <taxon>Pleosporales</taxon>
        <taxon>Pleosporineae</taxon>
        <taxon>Phaeosphaeriaceae</taxon>
        <taxon>Parastagonospora</taxon>
    </lineage>
</organism>
<dbReference type="KEGG" id="pno:SNOG_10675"/>
<protein>
    <submittedName>
        <fullName evidence="1">Uncharacterized protein</fullName>
    </submittedName>
</protein>
<proteinExistence type="predicted"/>
<sequence>MVRIIFNVRGTDYPHDLLRRLLVTSKYITNNGREQAAGRKPELRLKFNLRHVGHMWRHYWANKCSTEKYEYDCYLDLLACLCLSHCLGDDTFEEAVRTTIIGKLRIGSDQAIFIACLNEFEKKSSVRAIIVNVTAYLVQRNGYPRGYVTAVAAQAFEEMLCFNFSDHVTESEVAFMPPKSKEKPATWEILASRLKPRVTGDINACRK</sequence>
<evidence type="ECO:0000313" key="2">
    <source>
        <dbReference type="Proteomes" id="UP000663193"/>
    </source>
</evidence>
<dbReference type="Proteomes" id="UP000663193">
    <property type="component" value="Chromosome 17"/>
</dbReference>
<name>A0A7U2FGA5_PHANO</name>
<dbReference type="RefSeq" id="XP_001800937.1">
    <property type="nucleotide sequence ID" value="XM_001800885.1"/>
</dbReference>
<dbReference type="VEuPathDB" id="FungiDB:JI435_106750"/>